<dbReference type="EMBL" id="CAJNDS010002465">
    <property type="protein sequence ID" value="CAE7488051.1"/>
    <property type="molecule type" value="Genomic_DNA"/>
</dbReference>
<reference evidence="2" key="1">
    <citation type="submission" date="2021-02" db="EMBL/GenBank/DDBJ databases">
        <authorList>
            <person name="Dougan E. K."/>
            <person name="Rhodes N."/>
            <person name="Thang M."/>
            <person name="Chan C."/>
        </authorList>
    </citation>
    <scope>NUCLEOTIDE SEQUENCE</scope>
</reference>
<accession>A0A812SMD5</accession>
<dbReference type="AlphaFoldDB" id="A0A812SMD5"/>
<comment type="caution">
    <text evidence="2">The sequence shown here is derived from an EMBL/GenBank/DDBJ whole genome shotgun (WGS) entry which is preliminary data.</text>
</comment>
<protein>
    <submittedName>
        <fullName evidence="2">Uncharacterized protein</fullName>
    </submittedName>
</protein>
<organism evidence="2 3">
    <name type="scientific">Symbiodinium natans</name>
    <dbReference type="NCBI Taxonomy" id="878477"/>
    <lineage>
        <taxon>Eukaryota</taxon>
        <taxon>Sar</taxon>
        <taxon>Alveolata</taxon>
        <taxon>Dinophyceae</taxon>
        <taxon>Suessiales</taxon>
        <taxon>Symbiodiniaceae</taxon>
        <taxon>Symbiodinium</taxon>
    </lineage>
</organism>
<feature type="region of interest" description="Disordered" evidence="1">
    <location>
        <begin position="1"/>
        <end position="93"/>
    </location>
</feature>
<evidence type="ECO:0000313" key="3">
    <source>
        <dbReference type="Proteomes" id="UP000604046"/>
    </source>
</evidence>
<evidence type="ECO:0000313" key="2">
    <source>
        <dbReference type="EMBL" id="CAE7488051.1"/>
    </source>
</evidence>
<keyword evidence="3" id="KW-1185">Reference proteome</keyword>
<evidence type="ECO:0000256" key="1">
    <source>
        <dbReference type="SAM" id="MobiDB-lite"/>
    </source>
</evidence>
<name>A0A812SMD5_9DINO</name>
<proteinExistence type="predicted"/>
<dbReference type="Proteomes" id="UP000604046">
    <property type="component" value="Unassembled WGS sequence"/>
</dbReference>
<sequence>MVVTATDPVKEVRSEDAQGVPGLPRKEVLDDTPMVPGLQQPTRAARRARATARSSTSTRPTAPQASGEPVPIPRPMTLLEKFPPSPPTPSENPARHMMARLADVGKANMAFYPCGGEREELGEDELHKFLTKGQPKSCIMQCTSRTERFQLALLDQQNGMNPSFINAKEKSFLHAISQDERCRMFSLNDEERDILDQANESEQGLAMPSVPAPSTERQMLSYPLSEPVEHPMDAVDIIKDTVSRFFRLTLSAWDS</sequence>
<gene>
    <name evidence="2" type="ORF">SNAT2548_LOCUS27372</name>
</gene>
<feature type="compositionally biased region" description="Low complexity" evidence="1">
    <location>
        <begin position="51"/>
        <end position="65"/>
    </location>
</feature>